<evidence type="ECO:0000259" key="9">
    <source>
        <dbReference type="PROSITE" id="PS50102"/>
    </source>
</evidence>
<evidence type="ECO:0000256" key="2">
    <source>
        <dbReference type="ARBA" id="ARBA00022490"/>
    </source>
</evidence>
<dbReference type="FunFam" id="3.30.70.330:FF:000235">
    <property type="entry name" value="Eukaryotic translation initiation factor 3 subunit B"/>
    <property type="match status" value="1"/>
</dbReference>
<dbReference type="CDD" id="cd12278">
    <property type="entry name" value="RRM_eIF3B"/>
    <property type="match status" value="1"/>
</dbReference>
<comment type="subunit">
    <text evidence="7 8">Component of the eukaryotic translation initiation factor 3 (eIF-3) complex.</text>
</comment>
<dbReference type="InterPro" id="IPR013979">
    <property type="entry name" value="TIF_beta_prop-like"/>
</dbReference>
<dbReference type="InterPro" id="IPR015943">
    <property type="entry name" value="WD40/YVTN_repeat-like_dom_sf"/>
</dbReference>
<dbReference type="Pfam" id="PF08662">
    <property type="entry name" value="eIF2A"/>
    <property type="match status" value="2"/>
</dbReference>
<evidence type="ECO:0000256" key="1">
    <source>
        <dbReference type="ARBA" id="ARBA00004496"/>
    </source>
</evidence>
<comment type="caution">
    <text evidence="10">The sequence shown here is derived from an EMBL/GenBank/DDBJ whole genome shotgun (WGS) entry which is preliminary data.</text>
</comment>
<name>A0AB34PM03_CANAX</name>
<dbReference type="InterPro" id="IPR000504">
    <property type="entry name" value="RRM_dom"/>
</dbReference>
<dbReference type="GO" id="GO:0001732">
    <property type="term" value="P:formation of cytoplasmic translation initiation complex"/>
    <property type="evidence" value="ECO:0007669"/>
    <property type="project" value="UniProtKB-UniRule"/>
</dbReference>
<dbReference type="AlphaFoldDB" id="A0AB34PM03"/>
<comment type="function">
    <text evidence="8">Component of the eukaryotic translation initiation factor 3 (eIF-3) complex, which is involved in protein synthesis and, together with other initiation factors, stimulates binding of mRNA and methionyl-tRNAi to the 40S ribosome.</text>
</comment>
<dbReference type="InterPro" id="IPR034363">
    <property type="entry name" value="eIF3B_RRM"/>
</dbReference>
<keyword evidence="2 7" id="KW-0963">Cytoplasm</keyword>
<accession>A0AB34PM03</accession>
<dbReference type="Gene3D" id="2.130.10.10">
    <property type="entry name" value="YVTN repeat-like/Quinoprotein amine dehydrogenase"/>
    <property type="match status" value="1"/>
</dbReference>
<evidence type="ECO:0000256" key="6">
    <source>
        <dbReference type="ARBA" id="ARBA00022917"/>
    </source>
</evidence>
<comment type="subcellular location">
    <subcellularLocation>
        <location evidence="1 7 8">Cytoplasm</location>
    </subcellularLocation>
</comment>
<proteinExistence type="inferred from homology"/>
<dbReference type="GO" id="GO:0031369">
    <property type="term" value="F:translation initiation factor binding"/>
    <property type="evidence" value="ECO:0007669"/>
    <property type="project" value="InterPro"/>
</dbReference>
<evidence type="ECO:0000256" key="7">
    <source>
        <dbReference type="HAMAP-Rule" id="MF_03001"/>
    </source>
</evidence>
<feature type="domain" description="RRM" evidence="9">
    <location>
        <begin position="37"/>
        <end position="124"/>
    </location>
</feature>
<dbReference type="InterPro" id="IPR012677">
    <property type="entry name" value="Nucleotide-bd_a/b_plait_sf"/>
</dbReference>
<dbReference type="PROSITE" id="PS50102">
    <property type="entry name" value="RRM"/>
    <property type="match status" value="1"/>
</dbReference>
<keyword evidence="4" id="KW-0853">WD repeat</keyword>
<dbReference type="GO" id="GO:0016282">
    <property type="term" value="C:eukaryotic 43S preinitiation complex"/>
    <property type="evidence" value="ECO:0007669"/>
    <property type="project" value="UniProtKB-UniRule"/>
</dbReference>
<dbReference type="GO" id="GO:0033290">
    <property type="term" value="C:eukaryotic 48S preinitiation complex"/>
    <property type="evidence" value="ECO:0007669"/>
    <property type="project" value="UniProtKB-UniRule"/>
</dbReference>
<protein>
    <recommendedName>
        <fullName evidence="7">Eukaryotic translation initiation factor 3 subunit B</fullName>
        <shortName evidence="7">eIF3b</shortName>
    </recommendedName>
    <alternativeName>
        <fullName evidence="7">Eukaryotic translation initiation factor 3 90 kDa subunit homolog</fullName>
        <shortName evidence="7">eIF3 p90</shortName>
    </alternativeName>
    <alternativeName>
        <fullName evidence="7">Translation initiation factor eIF3, p90 subunit homolog</fullName>
    </alternativeName>
</protein>
<dbReference type="InterPro" id="IPR035979">
    <property type="entry name" value="RBD_domain_sf"/>
</dbReference>
<dbReference type="InterPro" id="IPR011400">
    <property type="entry name" value="EIF3B"/>
</dbReference>
<organism evidence="10 11">
    <name type="scientific">Candida albicans P78048</name>
    <dbReference type="NCBI Taxonomy" id="1094989"/>
    <lineage>
        <taxon>Eukaryota</taxon>
        <taxon>Fungi</taxon>
        <taxon>Dikarya</taxon>
        <taxon>Ascomycota</taxon>
        <taxon>Saccharomycotina</taxon>
        <taxon>Pichiomycetes</taxon>
        <taxon>Debaryomycetaceae</taxon>
        <taxon>Candida/Lodderomyces clade</taxon>
        <taxon>Candida</taxon>
    </lineage>
</organism>
<gene>
    <name evidence="7" type="primary">PRT1</name>
    <name evidence="10" type="ORF">MG3_05108</name>
</gene>
<dbReference type="PIRSF" id="PIRSF036424">
    <property type="entry name" value="eIF3b"/>
    <property type="match status" value="1"/>
</dbReference>
<dbReference type="GO" id="GO:0003723">
    <property type="term" value="F:RNA binding"/>
    <property type="evidence" value="ECO:0007669"/>
    <property type="project" value="UniProtKB-UniRule"/>
</dbReference>
<keyword evidence="5 7" id="KW-0694">RNA-binding</keyword>
<dbReference type="SUPFAM" id="SSF54928">
    <property type="entry name" value="RNA-binding domain, RBD"/>
    <property type="match status" value="1"/>
</dbReference>
<keyword evidence="6 7" id="KW-0648">Protein biosynthesis</keyword>
<comment type="function">
    <text evidence="7">RNA-binding component of the eukaryotic translation initiation factor 3 (eIF-3) complex, which is involved in protein synthesis of a specialized repertoire of mRNAs and, together with other initiation factors, stimulates binding of mRNA and methionyl-tRNAi to the 40S ribosome. The eIF-3 complex specifically targets and initiates translation of a subset of mRNAs involved in cell proliferation.</text>
</comment>
<reference evidence="10 11" key="1">
    <citation type="submission" date="2013-12" db="EMBL/GenBank/DDBJ databases">
        <title>The Genome Sequence of Candida albicans P78048.</title>
        <authorList>
            <consortium name="The Broad Institute Genome Sequencing Platform"/>
            <consortium name="The Broad Institute Genome Sequencing Center for Infectious Disease"/>
            <person name="Cuomo C."/>
            <person name="Bennett R."/>
            <person name="Hirakawa M."/>
            <person name="Noverr M."/>
            <person name="Mitchell A."/>
            <person name="Young S.K."/>
            <person name="Zeng Q."/>
            <person name="Gargeya S."/>
            <person name="Fitzgerald M."/>
            <person name="Abouelleil A."/>
            <person name="Alvarado L."/>
            <person name="Berlin A.M."/>
            <person name="Chapman S.B."/>
            <person name="Dewar J."/>
            <person name="Goldberg J."/>
            <person name="Griggs A."/>
            <person name="Gujja S."/>
            <person name="Hansen M."/>
            <person name="Howarth C."/>
            <person name="Imamovic A."/>
            <person name="Larimer J."/>
            <person name="McCowan C."/>
            <person name="Murphy C."/>
            <person name="Pearson M."/>
            <person name="Priest M."/>
            <person name="Roberts A."/>
            <person name="Saif S."/>
            <person name="Shea T."/>
            <person name="Sykes S."/>
            <person name="Wortman J."/>
            <person name="Nusbaum C."/>
            <person name="Birren B."/>
        </authorList>
    </citation>
    <scope>NUCLEOTIDE SEQUENCE [LARGE SCALE GENOMIC DNA]</scope>
    <source>
        <strain evidence="10 11">P78048</strain>
    </source>
</reference>
<dbReference type="GO" id="GO:0003743">
    <property type="term" value="F:translation initiation factor activity"/>
    <property type="evidence" value="ECO:0007669"/>
    <property type="project" value="UniProtKB-UniRule"/>
</dbReference>
<dbReference type="Gene3D" id="3.30.70.330">
    <property type="match status" value="1"/>
</dbReference>
<dbReference type="SMART" id="SM00360">
    <property type="entry name" value="RRM"/>
    <property type="match status" value="1"/>
</dbReference>
<dbReference type="PANTHER" id="PTHR14068:SF0">
    <property type="entry name" value="EUKARYOTIC TRANSLATION INITIATION FACTOR 3 SUBUNIT B"/>
    <property type="match status" value="1"/>
</dbReference>
<sequence length="739" mass="84253">MSINEEDYLQLEKEIKLDDIDFSDLEEKYEVNIGLDNYIIVDGAPIAPEAKVPVLIKVLRKLFSQVGEIVEGDEGIYMPLENGKSKGYLFIQFKSTESADLAIKKLHGKKLDQNHRLLVNKLSDMEKYGVDGAVNEEFIEPEIEPFQSHGYLKSWLQDEQGRDQMVLHFSETVGVYWNKKSADPEPVIEPRKGFTSKYAKFSPKGTYLFSIHPQGIQSWGGANFNSIKRFFHQQVRLVDFSPNEKFMVTLSPIPISLPDSTVDRAQFPFGPESEGHKLVIWNMITGEPVRTFALPPHLEGQKEMPWPLVKWSYDDKYCARQGPDALAIYETESNFQLLDKKLVKVDGIQDFEWAPAGVKLHNSKAVDGEHVLSYWTPESTNQTARVALMQIPSREILRTVNLFQVSDCKMHWQSNGKLLCVKVDRHTKSGKTIFSNLEFFKTNERDIPVEKLELKDVVVNFAWEPNTERFITISRLDDGNPNPAIPKNTISFYAPEVTKGGVNHNSKKKGGAAIAAAVAAAAINNQSSTKYKAYTKIENKHSNTIFWSPKGRYVVVATISRTSGELEFFDVSFDDETNKKSLPANVKLLKTDKFSGMTNISWDPSGRFVAAWSTSWLHAIENGYRLYEFTGNLLRDDSIDQFKDFVWRPRPPSLLTNSDKKKVRSNLREYSAQFEEADAMEADAAVKEIILARRKALEEWRKYRAKHISKQGNSKNEVQAEIIEEIKEEIIEEKEEIVE</sequence>
<dbReference type="SUPFAM" id="SSF82171">
    <property type="entry name" value="DPP6 N-terminal domain-like"/>
    <property type="match status" value="1"/>
</dbReference>
<evidence type="ECO:0000256" key="8">
    <source>
        <dbReference type="PIRNR" id="PIRNR036424"/>
    </source>
</evidence>
<keyword evidence="3 7" id="KW-0396">Initiation factor</keyword>
<evidence type="ECO:0000256" key="4">
    <source>
        <dbReference type="ARBA" id="ARBA00022574"/>
    </source>
</evidence>
<evidence type="ECO:0000313" key="10">
    <source>
        <dbReference type="EMBL" id="KGR05113.1"/>
    </source>
</evidence>
<dbReference type="HAMAP" id="MF_03001">
    <property type="entry name" value="eIF3b"/>
    <property type="match status" value="1"/>
</dbReference>
<evidence type="ECO:0000313" key="11">
    <source>
        <dbReference type="Proteomes" id="UP000030161"/>
    </source>
</evidence>
<dbReference type="GO" id="GO:0005852">
    <property type="term" value="C:eukaryotic translation initiation factor 3 complex"/>
    <property type="evidence" value="ECO:0007669"/>
    <property type="project" value="UniProtKB-UniRule"/>
</dbReference>
<comment type="similarity">
    <text evidence="7 8">Belongs to the eIF-3 subunit B family.</text>
</comment>
<evidence type="ECO:0000256" key="5">
    <source>
        <dbReference type="ARBA" id="ARBA00022884"/>
    </source>
</evidence>
<dbReference type="PANTHER" id="PTHR14068">
    <property type="entry name" value="EUKARYOTIC TRANSLATION INITIATION FACTOR 3 EIF3 -RELATED"/>
    <property type="match status" value="1"/>
</dbReference>
<evidence type="ECO:0000256" key="3">
    <source>
        <dbReference type="ARBA" id="ARBA00022540"/>
    </source>
</evidence>
<dbReference type="EMBL" id="AJIX01000040">
    <property type="protein sequence ID" value="KGR05113.1"/>
    <property type="molecule type" value="Genomic_DNA"/>
</dbReference>
<dbReference type="Proteomes" id="UP000030161">
    <property type="component" value="Unassembled WGS sequence"/>
</dbReference>
<dbReference type="Pfam" id="PF00076">
    <property type="entry name" value="RRM_1"/>
    <property type="match status" value="1"/>
</dbReference>